<keyword evidence="2" id="KW-1185">Reference proteome</keyword>
<organism evidence="1 2">
    <name type="scientific">Cyclocybe aegerita</name>
    <name type="common">Black poplar mushroom</name>
    <name type="synonym">Agrocybe aegerita</name>
    <dbReference type="NCBI Taxonomy" id="1973307"/>
    <lineage>
        <taxon>Eukaryota</taxon>
        <taxon>Fungi</taxon>
        <taxon>Dikarya</taxon>
        <taxon>Basidiomycota</taxon>
        <taxon>Agaricomycotina</taxon>
        <taxon>Agaricomycetes</taxon>
        <taxon>Agaricomycetidae</taxon>
        <taxon>Agaricales</taxon>
        <taxon>Agaricineae</taxon>
        <taxon>Bolbitiaceae</taxon>
        <taxon>Cyclocybe</taxon>
    </lineage>
</organism>
<dbReference type="Proteomes" id="UP000467700">
    <property type="component" value="Unassembled WGS sequence"/>
</dbReference>
<dbReference type="EMBL" id="CACVBS010000036">
    <property type="protein sequence ID" value="CAA7262398.1"/>
    <property type="molecule type" value="Genomic_DNA"/>
</dbReference>
<name>A0A8S0WZ19_CYCAE</name>
<protein>
    <submittedName>
        <fullName evidence="1">Uncharacterized protein</fullName>
    </submittedName>
</protein>
<evidence type="ECO:0000313" key="1">
    <source>
        <dbReference type="EMBL" id="CAA7262398.1"/>
    </source>
</evidence>
<dbReference type="AlphaFoldDB" id="A0A8S0WZ19"/>
<accession>A0A8S0WZ19</accession>
<sequence length="355" mass="40381">MTQDSLENLYLTLAATARKDARHPEYRIFSHLHLNQRLADSIINEVPDLFSSPLSTIAPLVTSLKILLSTAREIRLLIPYLNPLEQVKKLYIGRDSLFFRATNNFPVKLLAECFSNITSLEVAFDFRSFTQLTGLVCAFPRLKELHFRSLWEGPAMGTGEQQPIRILPRSLKTLEISAYTKHILEWVVSLEEMPSITDLSLEVDSFETSQVNDFLKLQGPNIRRLLWKCGYQSEFTPPGHSTPVVAPNLQWNTSLEKIDIMVLYATDVGPYSSLVQDLLQSLNSASLREVSIRQYYPFDASWTNVDKMLSELTSPHFHQVSIFSNATREDILGSFPCCHEKEIIRSVYVNPDGVL</sequence>
<dbReference type="OrthoDB" id="2789810at2759"/>
<reference evidence="1 2" key="1">
    <citation type="submission" date="2020-01" db="EMBL/GenBank/DDBJ databases">
        <authorList>
            <person name="Gupta K D."/>
        </authorList>
    </citation>
    <scope>NUCLEOTIDE SEQUENCE [LARGE SCALE GENOMIC DNA]</scope>
</reference>
<gene>
    <name evidence="1" type="ORF">AAE3_LOCUS4701</name>
</gene>
<comment type="caution">
    <text evidence="1">The sequence shown here is derived from an EMBL/GenBank/DDBJ whole genome shotgun (WGS) entry which is preliminary data.</text>
</comment>
<proteinExistence type="predicted"/>
<evidence type="ECO:0000313" key="2">
    <source>
        <dbReference type="Proteomes" id="UP000467700"/>
    </source>
</evidence>